<name>A0A6P8YDB4_THRPL</name>
<dbReference type="InterPro" id="IPR032675">
    <property type="entry name" value="LRR_dom_sf"/>
</dbReference>
<dbReference type="RefSeq" id="XP_034231787.1">
    <property type="nucleotide sequence ID" value="XM_034375896.1"/>
</dbReference>
<reference evidence="6 7" key="1">
    <citation type="submission" date="2025-04" db="UniProtKB">
        <authorList>
            <consortium name="RefSeq"/>
        </authorList>
    </citation>
    <scope>IDENTIFICATION</scope>
    <source>
        <tissue evidence="6 7">Total insect</tissue>
    </source>
</reference>
<organism evidence="7">
    <name type="scientific">Thrips palmi</name>
    <name type="common">Melon thrips</name>
    <dbReference type="NCBI Taxonomy" id="161013"/>
    <lineage>
        <taxon>Eukaryota</taxon>
        <taxon>Metazoa</taxon>
        <taxon>Ecdysozoa</taxon>
        <taxon>Arthropoda</taxon>
        <taxon>Hexapoda</taxon>
        <taxon>Insecta</taxon>
        <taxon>Pterygota</taxon>
        <taxon>Neoptera</taxon>
        <taxon>Paraneoptera</taxon>
        <taxon>Thysanoptera</taxon>
        <taxon>Terebrantia</taxon>
        <taxon>Thripoidea</taxon>
        <taxon>Thripidae</taxon>
        <taxon>Thrips</taxon>
    </lineage>
</organism>
<keyword evidence="1 3" id="KW-0863">Zinc-finger</keyword>
<evidence type="ECO:0000313" key="6">
    <source>
        <dbReference type="RefSeq" id="XP_034231786.1"/>
    </source>
</evidence>
<evidence type="ECO:0000313" key="5">
    <source>
        <dbReference type="Proteomes" id="UP000515158"/>
    </source>
</evidence>
<keyword evidence="2" id="KW-0862">Zinc</keyword>
<protein>
    <submittedName>
        <fullName evidence="6 7">Uncharacterized protein LOC117639901 isoform X1</fullName>
    </submittedName>
</protein>
<proteinExistence type="predicted"/>
<gene>
    <name evidence="6 7" type="primary">LOC117639901</name>
</gene>
<dbReference type="SMART" id="SM00184">
    <property type="entry name" value="RING"/>
    <property type="match status" value="1"/>
</dbReference>
<dbReference type="PANTHER" id="PTHR25464:SF2">
    <property type="entry name" value="RING-TYPE DOMAIN-CONTAINING PROTEIN"/>
    <property type="match status" value="1"/>
</dbReference>
<accession>A0A6P8YDB4</accession>
<dbReference type="AlphaFoldDB" id="A0A6P8YDB4"/>
<dbReference type="InterPro" id="IPR013083">
    <property type="entry name" value="Znf_RING/FYVE/PHD"/>
</dbReference>
<dbReference type="Gene3D" id="3.30.40.10">
    <property type="entry name" value="Zinc/RING finger domain, C3HC4 (zinc finger)"/>
    <property type="match status" value="1"/>
</dbReference>
<dbReference type="GO" id="GO:0008270">
    <property type="term" value="F:zinc ion binding"/>
    <property type="evidence" value="ECO:0007669"/>
    <property type="project" value="UniProtKB-KW"/>
</dbReference>
<dbReference type="Proteomes" id="UP000515158">
    <property type="component" value="Unplaced"/>
</dbReference>
<evidence type="ECO:0000259" key="4">
    <source>
        <dbReference type="PROSITE" id="PS50089"/>
    </source>
</evidence>
<sequence>MDELTPRPTSSLPGTGLPARLRGGFRTCDICGVSRYLRRLIMDCDICLEKLDTTQRRPKALPCGHTTCLLCVGTMDARACPQCRQVFAGPVESLPDNFYVLKLIEEIQQLCADQRLLLWCRDCSKVASEQCVDLGHVLCSLRKMRSERAAEQQQWLADCASVMWSAVKSFEDAERAVQALLKDWRSGLRQVEAAQRALQAAAGVDDDRNVDVEFPQAQWAQLLRELSSLLQGLCVEVEPQSGAGPQCASHLLQDAVRRGVLLFDLLKSFSREDDLSEVKKLDGTQAEVTFSPDECLDFTQLSPVDYKQKMDHVLDSPDFNKVRQLVGLGESYGGKELLLLHRSRAHVERLQIALQFCPVACLPKHLEAIRLMPALRHLELSFLPDDSAVPELPLQLEGLDLKNVHAEHLQHIQRMPRLRKLALDWCEDPLDVAFPPLPPGHCGLRWLWVALRPLSTVLSLAKAHAATLQDLRITCASEGDTPWHFKDLAAGLRLCGLTALRSVVLLRDIPDDADDVLLHGRVSCINQRRAVWTSVTHSLLAVADSSKPLNVPKVLCGECDEYPAYPARGMPWEDN</sequence>
<dbReference type="SUPFAM" id="SSF52058">
    <property type="entry name" value="L domain-like"/>
    <property type="match status" value="1"/>
</dbReference>
<dbReference type="RefSeq" id="XP_034231786.1">
    <property type="nucleotide sequence ID" value="XM_034375895.1"/>
</dbReference>
<keyword evidence="1 3" id="KW-0479">Metal-binding</keyword>
<dbReference type="Gene3D" id="3.80.10.10">
    <property type="entry name" value="Ribonuclease Inhibitor"/>
    <property type="match status" value="1"/>
</dbReference>
<evidence type="ECO:0000313" key="7">
    <source>
        <dbReference type="RefSeq" id="XP_034231787.1"/>
    </source>
</evidence>
<dbReference type="SUPFAM" id="SSF57850">
    <property type="entry name" value="RING/U-box"/>
    <property type="match status" value="1"/>
</dbReference>
<dbReference type="KEGG" id="tpal:117639901"/>
<dbReference type="InterPro" id="IPR001841">
    <property type="entry name" value="Znf_RING"/>
</dbReference>
<dbReference type="PROSITE" id="PS50089">
    <property type="entry name" value="ZF_RING_2"/>
    <property type="match status" value="1"/>
</dbReference>
<dbReference type="PANTHER" id="PTHR25464">
    <property type="entry name" value="TRIPARTITE MOTIF-CONTAINING PROTEIN 2-LIKE PROTEIN"/>
    <property type="match status" value="1"/>
</dbReference>
<feature type="domain" description="RING-type" evidence="4">
    <location>
        <begin position="44"/>
        <end position="84"/>
    </location>
</feature>
<dbReference type="GeneID" id="117639901"/>
<dbReference type="Pfam" id="PF14634">
    <property type="entry name" value="zf-RING_5"/>
    <property type="match status" value="1"/>
</dbReference>
<dbReference type="OrthoDB" id="2163411at2759"/>
<evidence type="ECO:0000256" key="3">
    <source>
        <dbReference type="PROSITE-ProRule" id="PRU00175"/>
    </source>
</evidence>
<keyword evidence="5" id="KW-1185">Reference proteome</keyword>
<evidence type="ECO:0000256" key="2">
    <source>
        <dbReference type="ARBA" id="ARBA00022833"/>
    </source>
</evidence>
<evidence type="ECO:0000256" key="1">
    <source>
        <dbReference type="ARBA" id="ARBA00022771"/>
    </source>
</evidence>